<evidence type="ECO:0000256" key="2">
    <source>
        <dbReference type="SAM" id="SignalP"/>
    </source>
</evidence>
<feature type="compositionally biased region" description="Basic and acidic residues" evidence="1">
    <location>
        <begin position="427"/>
        <end position="437"/>
    </location>
</feature>
<comment type="caution">
    <text evidence="3">The sequence shown here is derived from an EMBL/GenBank/DDBJ whole genome shotgun (WGS) entry which is preliminary data.</text>
</comment>
<feature type="chain" id="PRO_5014177982" evidence="2">
    <location>
        <begin position="29"/>
        <end position="437"/>
    </location>
</feature>
<dbReference type="AlphaFoldDB" id="A0A2I1CYY5"/>
<protein>
    <submittedName>
        <fullName evidence="3">Uncharacterized protein</fullName>
    </submittedName>
</protein>
<dbReference type="Proteomes" id="UP000234254">
    <property type="component" value="Unassembled WGS sequence"/>
</dbReference>
<evidence type="ECO:0000313" key="3">
    <source>
        <dbReference type="EMBL" id="PKY02820.1"/>
    </source>
</evidence>
<keyword evidence="2" id="KW-0732">Signal</keyword>
<gene>
    <name evidence="3" type="ORF">P168DRAFT_283563</name>
</gene>
<name>A0A2I1CYY5_ASPC2</name>
<evidence type="ECO:0000256" key="1">
    <source>
        <dbReference type="SAM" id="MobiDB-lite"/>
    </source>
</evidence>
<evidence type="ECO:0000313" key="4">
    <source>
        <dbReference type="Proteomes" id="UP000234254"/>
    </source>
</evidence>
<organism evidence="3 4">
    <name type="scientific">Aspergillus campestris (strain IBT 28561)</name>
    <dbReference type="NCBI Taxonomy" id="1392248"/>
    <lineage>
        <taxon>Eukaryota</taxon>
        <taxon>Fungi</taxon>
        <taxon>Dikarya</taxon>
        <taxon>Ascomycota</taxon>
        <taxon>Pezizomycotina</taxon>
        <taxon>Eurotiomycetes</taxon>
        <taxon>Eurotiomycetidae</taxon>
        <taxon>Eurotiales</taxon>
        <taxon>Aspergillaceae</taxon>
        <taxon>Aspergillus</taxon>
        <taxon>Aspergillus subgen. Circumdati</taxon>
    </lineage>
</organism>
<keyword evidence="4" id="KW-1185">Reference proteome</keyword>
<proteinExistence type="predicted"/>
<dbReference type="VEuPathDB" id="FungiDB:P168DRAFT_283563"/>
<accession>A0A2I1CYY5</accession>
<dbReference type="GeneID" id="36543584"/>
<feature type="region of interest" description="Disordered" evidence="1">
    <location>
        <begin position="398"/>
        <end position="437"/>
    </location>
</feature>
<feature type="signal peptide" evidence="2">
    <location>
        <begin position="1"/>
        <end position="28"/>
    </location>
</feature>
<reference evidence="3" key="1">
    <citation type="submission" date="2016-12" db="EMBL/GenBank/DDBJ databases">
        <title>The genomes of Aspergillus section Nigri reveals drivers in fungal speciation.</title>
        <authorList>
            <consortium name="DOE Joint Genome Institute"/>
            <person name="Vesth T.C."/>
            <person name="Nybo J."/>
            <person name="Theobald S."/>
            <person name="Brandl J."/>
            <person name="Frisvad J.C."/>
            <person name="Nielsen K.F."/>
            <person name="Lyhne E.K."/>
            <person name="Kogle M.E."/>
            <person name="Kuo A."/>
            <person name="Riley R."/>
            <person name="Clum A."/>
            <person name="Nolan M."/>
            <person name="Lipzen A."/>
            <person name="Salamov A."/>
            <person name="Henrissat B."/>
            <person name="Wiebenga A."/>
            <person name="De vries R.P."/>
            <person name="Grigoriev I.V."/>
            <person name="Mortensen U.H."/>
            <person name="Andersen M.R."/>
            <person name="Baker S.E."/>
        </authorList>
    </citation>
    <scope>NUCLEOTIDE SEQUENCE</scope>
    <source>
        <strain evidence="3">IBT 28561</strain>
    </source>
</reference>
<feature type="compositionally biased region" description="Basic and acidic residues" evidence="1">
    <location>
        <begin position="400"/>
        <end position="416"/>
    </location>
</feature>
<sequence>MVACLIVSMKLLSLSVWPGLLLAGVSYAAPTSSALDNGNASVSGSVDNALVARAVLEKREVFFGCSDTNFSPYLSQAIEDGRTIISNAVDHLELAISLYDEDGSGRLKQTKDEKSKRTFDEHNAWATYSQFVSKLRWSSKTEDGLAKSKTALKKIKGTRDFAKSLVKQYDNYMAGRSVPWIRGGIPYIRIYCNEEAYLSVRDSNGLTYTESHPDYQDWFEHQGSIYYMLLQTEGTELTGKEVWVPRRDVCPLNQGPTQTRFGQVPARKGIKAYVSHPRDGLVEETMTFCPAEFDQWISVDQDRIARGIHYRDLHVKIGGSPSEHQKGAISTLLADPDITADQGFSRGMMWLGRFLTATMIHESTHSEAFAGGLKTLIDVKCDDGDVATSPNCMDAIAKGEQGKDADGNPQGDRDAETFAAYTMGSNLRKEEPRRTVP</sequence>
<dbReference type="EMBL" id="MSFM01000009">
    <property type="protein sequence ID" value="PKY02820.1"/>
    <property type="molecule type" value="Genomic_DNA"/>
</dbReference>
<dbReference type="OrthoDB" id="4485185at2759"/>
<dbReference type="RefSeq" id="XP_024691414.1">
    <property type="nucleotide sequence ID" value="XM_024836060.1"/>
</dbReference>